<dbReference type="Gene3D" id="3.30.710.10">
    <property type="entry name" value="Potassium Channel Kv1.1, Chain A"/>
    <property type="match status" value="1"/>
</dbReference>
<reference evidence="3 4" key="1">
    <citation type="journal article" date="2016" name="Mol. Biol. Evol.">
        <title>Comparative Genomics of Early-Diverging Mushroom-Forming Fungi Provides Insights into the Origins of Lignocellulose Decay Capabilities.</title>
        <authorList>
            <person name="Nagy L.G."/>
            <person name="Riley R."/>
            <person name="Tritt A."/>
            <person name="Adam C."/>
            <person name="Daum C."/>
            <person name="Floudas D."/>
            <person name="Sun H."/>
            <person name="Yadav J.S."/>
            <person name="Pangilinan J."/>
            <person name="Larsson K.H."/>
            <person name="Matsuura K."/>
            <person name="Barry K."/>
            <person name="Labutti K."/>
            <person name="Kuo R."/>
            <person name="Ohm R.A."/>
            <person name="Bhattacharya S.S."/>
            <person name="Shirouzu T."/>
            <person name="Yoshinaga Y."/>
            <person name="Martin F.M."/>
            <person name="Grigoriev I.V."/>
            <person name="Hibbett D.S."/>
        </authorList>
    </citation>
    <scope>NUCLEOTIDE SEQUENCE [LARGE SCALE GENOMIC DNA]</scope>
    <source>
        <strain evidence="3 4">HHB14362 ss-1</strain>
    </source>
</reference>
<dbReference type="PROSITE" id="PS50097">
    <property type="entry name" value="BTB"/>
    <property type="match status" value="1"/>
</dbReference>
<protein>
    <recommendedName>
        <fullName evidence="2">BTB domain-containing protein</fullName>
    </recommendedName>
</protein>
<feature type="region of interest" description="Disordered" evidence="1">
    <location>
        <begin position="169"/>
        <end position="227"/>
    </location>
</feature>
<feature type="domain" description="BTB" evidence="2">
    <location>
        <begin position="89"/>
        <end position="135"/>
    </location>
</feature>
<dbReference type="InterPro" id="IPR000210">
    <property type="entry name" value="BTB/POZ_dom"/>
</dbReference>
<sequence length="245" mass="27914">MLSRYNTTLRRGPRLFRSAEPEKGWGSSKFCSVARILQCEELKERDVLHLHYTIHEFPQGYGSWPLNIRPPLRSLSNAMATLFDGIDTADVCFVVRHAKASDDCPKRIYAHTKILSSRCDYFRTLFQSGFSENDESFGDPESFNEDQWEQGSDSDYEDYTEEGIEMQVESNGQPNEDGLQQVEDIFENREADDISEKQEQKRGSGEHEMDSDSLDTEQMVSLNPVSDRAVTIVQHDVPGGQNLTS</sequence>
<dbReference type="EMBL" id="KV425605">
    <property type="protein sequence ID" value="KZT21561.1"/>
    <property type="molecule type" value="Genomic_DNA"/>
</dbReference>
<evidence type="ECO:0000313" key="3">
    <source>
        <dbReference type="EMBL" id="KZT21561.1"/>
    </source>
</evidence>
<dbReference type="InterPro" id="IPR011333">
    <property type="entry name" value="SKP1/BTB/POZ_sf"/>
</dbReference>
<accession>A0A165PVS6</accession>
<evidence type="ECO:0000256" key="1">
    <source>
        <dbReference type="SAM" id="MobiDB-lite"/>
    </source>
</evidence>
<dbReference type="SUPFAM" id="SSF54695">
    <property type="entry name" value="POZ domain"/>
    <property type="match status" value="1"/>
</dbReference>
<organism evidence="3 4">
    <name type="scientific">Neolentinus lepideus HHB14362 ss-1</name>
    <dbReference type="NCBI Taxonomy" id="1314782"/>
    <lineage>
        <taxon>Eukaryota</taxon>
        <taxon>Fungi</taxon>
        <taxon>Dikarya</taxon>
        <taxon>Basidiomycota</taxon>
        <taxon>Agaricomycotina</taxon>
        <taxon>Agaricomycetes</taxon>
        <taxon>Gloeophyllales</taxon>
        <taxon>Gloeophyllaceae</taxon>
        <taxon>Neolentinus</taxon>
    </lineage>
</organism>
<dbReference type="OrthoDB" id="6359816at2759"/>
<dbReference type="InParanoid" id="A0A165PVS6"/>
<proteinExistence type="predicted"/>
<evidence type="ECO:0000313" key="4">
    <source>
        <dbReference type="Proteomes" id="UP000076761"/>
    </source>
</evidence>
<name>A0A165PVS6_9AGAM</name>
<dbReference type="Proteomes" id="UP000076761">
    <property type="component" value="Unassembled WGS sequence"/>
</dbReference>
<gene>
    <name evidence="3" type="ORF">NEOLEDRAFT_741543</name>
</gene>
<evidence type="ECO:0000259" key="2">
    <source>
        <dbReference type="PROSITE" id="PS50097"/>
    </source>
</evidence>
<dbReference type="AlphaFoldDB" id="A0A165PVS6"/>
<feature type="region of interest" description="Disordered" evidence="1">
    <location>
        <begin position="133"/>
        <end position="155"/>
    </location>
</feature>
<feature type="compositionally biased region" description="Basic and acidic residues" evidence="1">
    <location>
        <begin position="186"/>
        <end position="210"/>
    </location>
</feature>
<keyword evidence="4" id="KW-1185">Reference proteome</keyword>
<dbReference type="Pfam" id="PF00651">
    <property type="entry name" value="BTB"/>
    <property type="match status" value="1"/>
</dbReference>